<feature type="transmembrane region" description="Helical" evidence="1">
    <location>
        <begin position="85"/>
        <end position="112"/>
    </location>
</feature>
<feature type="transmembrane region" description="Helical" evidence="1">
    <location>
        <begin position="399"/>
        <end position="420"/>
    </location>
</feature>
<feature type="transmembrane region" description="Helical" evidence="1">
    <location>
        <begin position="209"/>
        <end position="228"/>
    </location>
</feature>
<keyword evidence="1" id="KW-0812">Transmembrane</keyword>
<feature type="transmembrane region" description="Helical" evidence="1">
    <location>
        <begin position="38"/>
        <end position="59"/>
    </location>
</feature>
<evidence type="ECO:0000313" key="2">
    <source>
        <dbReference type="EMBL" id="AJI53424.1"/>
    </source>
</evidence>
<dbReference type="KEGG" id="fpz:LA55_1332"/>
<keyword evidence="1" id="KW-1133">Transmembrane helix</keyword>
<feature type="transmembrane region" description="Helical" evidence="1">
    <location>
        <begin position="249"/>
        <end position="268"/>
    </location>
</feature>
<evidence type="ECO:0000313" key="3">
    <source>
        <dbReference type="Proteomes" id="UP000031830"/>
    </source>
</evidence>
<feature type="transmembrane region" description="Helical" evidence="1">
    <location>
        <begin position="171"/>
        <end position="189"/>
    </location>
</feature>
<dbReference type="AlphaFoldDB" id="A0A0B6CSK1"/>
<accession>A0A0B6CSK1</accession>
<name>A0A0B6CSK1_9GAMM</name>
<reference evidence="2 3" key="1">
    <citation type="journal article" date="2015" name="Genome Announc.">
        <title>Genome sequencing of 18 francisella strains to aid in assay development and testing.</title>
        <authorList>
            <person name="Johnson S.L."/>
            <person name="Daligault H.E."/>
            <person name="Davenport K.W."/>
            <person name="Coyne S.R."/>
            <person name="Frey K.G."/>
            <person name="Koroleva G.I."/>
            <person name="Broomall S.M."/>
            <person name="Bishop-Lilly K.A."/>
            <person name="Bruce D.C."/>
            <person name="Chertkov O."/>
            <person name="Freitas T."/>
            <person name="Jaissle J."/>
            <person name="Ladner J.T."/>
            <person name="Rosenzweig C.N."/>
            <person name="Gibbons H.S."/>
            <person name="Palacios G.F."/>
            <person name="Redden C.L."/>
            <person name="Xu Y."/>
            <person name="Minogue T.D."/>
            <person name="Chain P.S."/>
        </authorList>
    </citation>
    <scope>NUCLEOTIDE SEQUENCE [LARGE SCALE GENOMIC DNA]</scope>
    <source>
        <strain evidence="2 3">GA01-2794</strain>
    </source>
</reference>
<keyword evidence="1" id="KW-0472">Membrane</keyword>
<organism evidence="2 3">
    <name type="scientific">Francisella philomiragia</name>
    <dbReference type="NCBI Taxonomy" id="28110"/>
    <lineage>
        <taxon>Bacteria</taxon>
        <taxon>Pseudomonadati</taxon>
        <taxon>Pseudomonadota</taxon>
        <taxon>Gammaproteobacteria</taxon>
        <taxon>Thiotrichales</taxon>
        <taxon>Francisellaceae</taxon>
        <taxon>Francisella</taxon>
    </lineage>
</organism>
<dbReference type="EMBL" id="CP009440">
    <property type="protein sequence ID" value="AJI53424.1"/>
    <property type="molecule type" value="Genomic_DNA"/>
</dbReference>
<dbReference type="Proteomes" id="UP000031830">
    <property type="component" value="Chromosome"/>
</dbReference>
<dbReference type="RefSeq" id="WP_044526453.1">
    <property type="nucleotide sequence ID" value="NZ_CP009440.1"/>
</dbReference>
<feature type="transmembrane region" description="Helical" evidence="1">
    <location>
        <begin position="297"/>
        <end position="319"/>
    </location>
</feature>
<feature type="transmembrane region" description="Helical" evidence="1">
    <location>
        <begin position="132"/>
        <end position="151"/>
    </location>
</feature>
<feature type="transmembrane region" description="Helical" evidence="1">
    <location>
        <begin position="358"/>
        <end position="379"/>
    </location>
</feature>
<dbReference type="InterPro" id="IPR037272">
    <property type="entry name" value="SNS_sf"/>
</dbReference>
<dbReference type="OrthoDB" id="5605633at2"/>
<feature type="transmembrane region" description="Helical" evidence="1">
    <location>
        <begin position="426"/>
        <end position="446"/>
    </location>
</feature>
<feature type="transmembrane region" description="Helical" evidence="1">
    <location>
        <begin position="7"/>
        <end position="26"/>
    </location>
</feature>
<feature type="transmembrane region" description="Helical" evidence="1">
    <location>
        <begin position="331"/>
        <end position="352"/>
    </location>
</feature>
<sequence>MNIKQTSTPLVTGLVSASICFSFGFFSNVFKYNGLEFFYAYIAFLVLLCYPMNLIAIYFQKAYPDLNSHSKLVYKITGSSKFRPISILLTGIMIILVALVMFNMSTYVLDFFDNIPAIDRLSDQSLKFSSNFPIYTSLLAVFTAIFLMFILADKQKINLNETLKTTAHISLYLVTILMLIVIYTPQGIIGIKDFLFDINYQKVEQLRSMFGLALVYAILSNFISIAFYKNIINIGDNDFGKLKTSAFKSIFYNIVFSFMICITIYAILGDYRSYLQPTEGLQITTIFTIVKTNYPMYYLLLEVIFTTLNLVVFVTSLKYIFQIGTKLYTKLLILLIPFIITTFFIESGIAYIDFSNMIALHIIIIFIFLFDVFITGWIYDAQRLSYEILKNTNTKLSPIFNITLRILIPFICIIIAIGYIFLPMPILWQFIAAIACTIVYIVKGSVFSKIFNKRKF</sequence>
<dbReference type="SUPFAM" id="SSF161070">
    <property type="entry name" value="SNF-like"/>
    <property type="match status" value="1"/>
</dbReference>
<protein>
    <submittedName>
        <fullName evidence="2">Putative membrane protein</fullName>
    </submittedName>
</protein>
<proteinExistence type="predicted"/>
<gene>
    <name evidence="2" type="ORF">LA55_1332</name>
</gene>
<dbReference type="STRING" id="28110.KU46_1279"/>
<evidence type="ECO:0000256" key="1">
    <source>
        <dbReference type="SAM" id="Phobius"/>
    </source>
</evidence>